<dbReference type="EMBL" id="LXJU01000014">
    <property type="protein sequence ID" value="OGE51265.1"/>
    <property type="molecule type" value="Genomic_DNA"/>
</dbReference>
<dbReference type="Proteomes" id="UP000177622">
    <property type="component" value="Unassembled WGS sequence"/>
</dbReference>
<organism evidence="2 3">
    <name type="scientific">Penicillium arizonense</name>
    <dbReference type="NCBI Taxonomy" id="1835702"/>
    <lineage>
        <taxon>Eukaryota</taxon>
        <taxon>Fungi</taxon>
        <taxon>Dikarya</taxon>
        <taxon>Ascomycota</taxon>
        <taxon>Pezizomycotina</taxon>
        <taxon>Eurotiomycetes</taxon>
        <taxon>Eurotiomycetidae</taxon>
        <taxon>Eurotiales</taxon>
        <taxon>Aspergillaceae</taxon>
        <taxon>Penicillium</taxon>
    </lineage>
</organism>
<keyword evidence="3" id="KW-1185">Reference proteome</keyword>
<comment type="caution">
    <text evidence="2">The sequence shown here is derived from an EMBL/GenBank/DDBJ whole genome shotgun (WGS) entry which is preliminary data.</text>
</comment>
<dbReference type="GeneID" id="34578212"/>
<proteinExistence type="predicted"/>
<dbReference type="RefSeq" id="XP_022486710.1">
    <property type="nucleotide sequence ID" value="XM_022633478.1"/>
</dbReference>
<accession>A0A1F5LDN4</accession>
<dbReference type="AlphaFoldDB" id="A0A1F5LDN4"/>
<protein>
    <submittedName>
        <fullName evidence="2">Uncharacterized protein</fullName>
    </submittedName>
</protein>
<gene>
    <name evidence="2" type="ORF">PENARI_c014G04186</name>
</gene>
<evidence type="ECO:0000313" key="3">
    <source>
        <dbReference type="Proteomes" id="UP000177622"/>
    </source>
</evidence>
<sequence length="168" mass="17948">MSYQPSIGSDLSRRRVSNAHVNPTSRRGVIQVNPADHSQVAEPADSGRHLRALERRAVTTENLSAGATTRGFLVVEPTDSGDQNIETLAQAFQGTTGTTAVADSNRELEGPTVPFQLASTWGFNHTALQCLKAEPDLANGCSLGHADQDDLWLECVVCGMINHHATTG</sequence>
<evidence type="ECO:0000256" key="1">
    <source>
        <dbReference type="SAM" id="MobiDB-lite"/>
    </source>
</evidence>
<evidence type="ECO:0000313" key="2">
    <source>
        <dbReference type="EMBL" id="OGE51265.1"/>
    </source>
</evidence>
<feature type="region of interest" description="Disordered" evidence="1">
    <location>
        <begin position="1"/>
        <end position="26"/>
    </location>
</feature>
<reference evidence="2 3" key="1">
    <citation type="journal article" date="2016" name="Sci. Rep.">
        <title>Penicillium arizonense, a new, genome sequenced fungal species, reveals a high chemical diversity in secreted metabolites.</title>
        <authorList>
            <person name="Grijseels S."/>
            <person name="Nielsen J.C."/>
            <person name="Randelovic M."/>
            <person name="Nielsen J."/>
            <person name="Nielsen K.F."/>
            <person name="Workman M."/>
            <person name="Frisvad J.C."/>
        </authorList>
    </citation>
    <scope>NUCLEOTIDE SEQUENCE [LARGE SCALE GENOMIC DNA]</scope>
    <source>
        <strain evidence="2 3">CBS 141311</strain>
    </source>
</reference>
<name>A0A1F5LDN4_PENAI</name>